<gene>
    <name evidence="4" type="ORF">SHK19_09920</name>
</gene>
<dbReference type="Proteomes" id="UP001327225">
    <property type="component" value="Chromosome"/>
</dbReference>
<feature type="domain" description="N-acetyltransferase" evidence="3">
    <location>
        <begin position="4"/>
        <end position="163"/>
    </location>
</feature>
<keyword evidence="2" id="KW-0012">Acyltransferase</keyword>
<keyword evidence="5" id="KW-1185">Reference proteome</keyword>
<reference evidence="5" key="1">
    <citation type="submission" date="2023-12" db="EMBL/GenBank/DDBJ databases">
        <title>Novel species in genus Nocardioides.</title>
        <authorList>
            <person name="Zhou H."/>
        </authorList>
    </citation>
    <scope>NUCLEOTIDE SEQUENCE [LARGE SCALE GENOMIC DNA]</scope>
    <source>
        <strain evidence="5">HM61</strain>
    </source>
</reference>
<evidence type="ECO:0000256" key="2">
    <source>
        <dbReference type="ARBA" id="ARBA00023315"/>
    </source>
</evidence>
<organism evidence="4 5">
    <name type="scientific">Nocardioides bizhenqiangii</name>
    <dbReference type="NCBI Taxonomy" id="3095076"/>
    <lineage>
        <taxon>Bacteria</taxon>
        <taxon>Bacillati</taxon>
        <taxon>Actinomycetota</taxon>
        <taxon>Actinomycetes</taxon>
        <taxon>Propionibacteriales</taxon>
        <taxon>Nocardioidaceae</taxon>
        <taxon>Nocardioides</taxon>
    </lineage>
</organism>
<keyword evidence="1" id="KW-0808">Transferase</keyword>
<proteinExistence type="predicted"/>
<evidence type="ECO:0000256" key="1">
    <source>
        <dbReference type="ARBA" id="ARBA00022679"/>
    </source>
</evidence>
<accession>A0ABZ0ZY98</accession>
<dbReference type="PANTHER" id="PTHR43072:SF23">
    <property type="entry name" value="UPF0039 PROTEIN C11D3.02C"/>
    <property type="match status" value="1"/>
</dbReference>
<dbReference type="EMBL" id="CP141059">
    <property type="protein sequence ID" value="WQQ28532.1"/>
    <property type="molecule type" value="Genomic_DNA"/>
</dbReference>
<dbReference type="InterPro" id="IPR000182">
    <property type="entry name" value="GNAT_dom"/>
</dbReference>
<evidence type="ECO:0000313" key="5">
    <source>
        <dbReference type="Proteomes" id="UP001327225"/>
    </source>
</evidence>
<dbReference type="InterPro" id="IPR016181">
    <property type="entry name" value="Acyl_CoA_acyltransferase"/>
</dbReference>
<dbReference type="Gene3D" id="3.40.630.30">
    <property type="match status" value="1"/>
</dbReference>
<name>A0ABZ0ZY98_9ACTN</name>
<dbReference type="PANTHER" id="PTHR43072">
    <property type="entry name" value="N-ACETYLTRANSFERASE"/>
    <property type="match status" value="1"/>
</dbReference>
<dbReference type="SUPFAM" id="SSF55729">
    <property type="entry name" value="Acyl-CoA N-acyltransferases (Nat)"/>
    <property type="match status" value="1"/>
</dbReference>
<dbReference type="CDD" id="cd04301">
    <property type="entry name" value="NAT_SF"/>
    <property type="match status" value="1"/>
</dbReference>
<dbReference type="Pfam" id="PF13420">
    <property type="entry name" value="Acetyltransf_4"/>
    <property type="match status" value="1"/>
</dbReference>
<evidence type="ECO:0000259" key="3">
    <source>
        <dbReference type="PROSITE" id="PS51186"/>
    </source>
</evidence>
<dbReference type="PROSITE" id="PS51186">
    <property type="entry name" value="GNAT"/>
    <property type="match status" value="1"/>
</dbReference>
<evidence type="ECO:0000313" key="4">
    <source>
        <dbReference type="EMBL" id="WQQ28532.1"/>
    </source>
</evidence>
<protein>
    <submittedName>
        <fullName evidence="4">N-acetyltransferase family protein</fullName>
    </submittedName>
</protein>
<sequence>MVEPTIRDATAVDAAACAAIYGHYVRVTPATFELEPPSVEEIGRRIAACQAGHAFLVAETDGVVTGFAYGTRFAERPAYRWSCEVSVYLDPERVGGGTGSALYAALLERLQARGFHVVFAKVAQPNDASNALHARFGFERVGLLRRVGFKLGGWHDVAILQRDLVPPMPSPMEPA</sequence>